<dbReference type="Proteomes" id="UP000198902">
    <property type="component" value="Unassembled WGS sequence"/>
</dbReference>
<feature type="region of interest" description="Disordered" evidence="1">
    <location>
        <begin position="1"/>
        <end position="24"/>
    </location>
</feature>
<reference evidence="3" key="1">
    <citation type="submission" date="2015-03" db="EMBL/GenBank/DDBJ databases">
        <authorList>
            <person name="Urmite Genomes"/>
        </authorList>
    </citation>
    <scope>NUCLEOTIDE SEQUENCE [LARGE SCALE GENOMIC DNA]</scope>
    <source>
        <strain evidence="3">Arc-Hr</strain>
    </source>
</reference>
<proteinExistence type="predicted"/>
<evidence type="ECO:0000313" key="2">
    <source>
        <dbReference type="EMBL" id="CQR52472.1"/>
    </source>
</evidence>
<protein>
    <submittedName>
        <fullName evidence="2">Uncharacterized protein</fullName>
    </submittedName>
</protein>
<name>A0A0D6JUP7_9EURY</name>
<evidence type="ECO:0000313" key="3">
    <source>
        <dbReference type="Proteomes" id="UP000198902"/>
    </source>
</evidence>
<gene>
    <name evidence="2" type="ORF">BN996_03155</name>
</gene>
<keyword evidence="3" id="KW-1185">Reference proteome</keyword>
<organism evidence="2 3">
    <name type="scientific">Haloferax massiliensis</name>
    <dbReference type="NCBI Taxonomy" id="1476858"/>
    <lineage>
        <taxon>Archaea</taxon>
        <taxon>Methanobacteriati</taxon>
        <taxon>Methanobacteriota</taxon>
        <taxon>Stenosarchaea group</taxon>
        <taxon>Halobacteria</taxon>
        <taxon>Halobacteriales</taxon>
        <taxon>Haloferacaceae</taxon>
        <taxon>Haloferax</taxon>
    </lineage>
</organism>
<accession>A0A0D6JUP7</accession>
<dbReference type="EMBL" id="CSTE01000004">
    <property type="protein sequence ID" value="CQR52472.1"/>
    <property type="molecule type" value="Genomic_DNA"/>
</dbReference>
<dbReference type="AlphaFoldDB" id="A0A0D6JUP7"/>
<sequence length="86" mass="9801">MQSDSFGCDRIGTDRPTSGGDSLSGEWVGVRRERLISIPAVSSVYPDQTIVFLLQYILSRPMRLNHIVVVSIEREETYYNNTFRGF</sequence>
<evidence type="ECO:0000256" key="1">
    <source>
        <dbReference type="SAM" id="MobiDB-lite"/>
    </source>
</evidence>